<keyword evidence="2" id="KW-0812">Transmembrane</keyword>
<keyword evidence="2" id="KW-1133">Transmembrane helix</keyword>
<keyword evidence="2" id="KW-0472">Membrane</keyword>
<feature type="region of interest" description="Disordered" evidence="1">
    <location>
        <begin position="255"/>
        <end position="281"/>
    </location>
</feature>
<feature type="compositionally biased region" description="Basic and acidic residues" evidence="1">
    <location>
        <begin position="255"/>
        <end position="267"/>
    </location>
</feature>
<reference evidence="3 4" key="1">
    <citation type="submission" date="2016-06" db="EMBL/GenBank/DDBJ databases">
        <authorList>
            <person name="Kjaerup R.B."/>
            <person name="Dalgaard T.S."/>
            <person name="Juul-Madsen H.R."/>
        </authorList>
    </citation>
    <scope>NUCLEOTIDE SEQUENCE [LARGE SCALE GENOMIC DNA]</scope>
    <source>
        <strain evidence="3 4">Pb300</strain>
    </source>
</reference>
<dbReference type="Proteomes" id="UP000242814">
    <property type="component" value="Unassembled WGS sequence"/>
</dbReference>
<feature type="region of interest" description="Disordered" evidence="1">
    <location>
        <begin position="1"/>
        <end position="56"/>
    </location>
</feature>
<name>A0A1D2JKX3_PARBR</name>
<feature type="region of interest" description="Disordered" evidence="1">
    <location>
        <begin position="391"/>
        <end position="421"/>
    </location>
</feature>
<proteinExistence type="predicted"/>
<feature type="transmembrane region" description="Helical" evidence="2">
    <location>
        <begin position="133"/>
        <end position="155"/>
    </location>
</feature>
<evidence type="ECO:0000256" key="2">
    <source>
        <dbReference type="SAM" id="Phobius"/>
    </source>
</evidence>
<feature type="compositionally biased region" description="Polar residues" evidence="1">
    <location>
        <begin position="22"/>
        <end position="39"/>
    </location>
</feature>
<evidence type="ECO:0000256" key="1">
    <source>
        <dbReference type="SAM" id="MobiDB-lite"/>
    </source>
</evidence>
<dbReference type="AlphaFoldDB" id="A0A1D2JKX3"/>
<gene>
    <name evidence="3" type="ORF">ACO22_01674</name>
</gene>
<comment type="caution">
    <text evidence="3">The sequence shown here is derived from an EMBL/GenBank/DDBJ whole genome shotgun (WGS) entry which is preliminary data.</text>
</comment>
<evidence type="ECO:0000313" key="4">
    <source>
        <dbReference type="Proteomes" id="UP000242814"/>
    </source>
</evidence>
<evidence type="ECO:0000313" key="3">
    <source>
        <dbReference type="EMBL" id="ODH40221.1"/>
    </source>
</evidence>
<organism evidence="3 4">
    <name type="scientific">Paracoccidioides brasiliensis</name>
    <dbReference type="NCBI Taxonomy" id="121759"/>
    <lineage>
        <taxon>Eukaryota</taxon>
        <taxon>Fungi</taxon>
        <taxon>Dikarya</taxon>
        <taxon>Ascomycota</taxon>
        <taxon>Pezizomycotina</taxon>
        <taxon>Eurotiomycetes</taxon>
        <taxon>Eurotiomycetidae</taxon>
        <taxon>Onygenales</taxon>
        <taxon>Ajellomycetaceae</taxon>
        <taxon>Paracoccidioides</taxon>
    </lineage>
</organism>
<dbReference type="VEuPathDB" id="FungiDB:PADG_05263"/>
<protein>
    <submittedName>
        <fullName evidence="3">Uncharacterized protein</fullName>
    </submittedName>
</protein>
<feature type="compositionally biased region" description="Polar residues" evidence="1">
    <location>
        <begin position="395"/>
        <end position="417"/>
    </location>
</feature>
<sequence>MSESVTTFNGTRCTKVRRTHHSNLSSLRVTKSPLPSQTAFKHHGASAAAPSFHTSSPGNPLPSISFSSNQVNLSSASMSSSHFNFTRISSSLSLSMEASTLASRTSMATGADMSAHNYQDPSNDEIVPLKRGAIIGGTVGVVVIFLIALVPFHILRRRRRRRRHMKLPVLLNLEKRSPLDEHTYRSSRHLERESGYSTRSMSVYSETGDLNRGEPLSPKLRRPHTRSLSNFLGHENESTDPILMQLEWMASQDVRRMGGEDTREHSRQPQKNKKDKWNLFPPSTTREVVTRNPFNGRPMDVPNPFLDPPPVWEPGNTLQRPATPLYGFAQDSSRNSRGSTSFPPMPDVNRIIENSIPNPSRFVPLNFEFGMQAAQGAHGLVPLPLRSVAEPVPNPSTIRRNDSMSSQAHTNSTSSGSVIILPGRTSTSSSAVLVMTASDISWWRRNRSANELGFPSRRSYLFDFERRHSGLTDDNSTFGDTETSSFSEGVAEAVAIAPSLFSNTSFSSWDSDPYLINKPLLLGSICIPPSSGFNDALDDSVSPACL</sequence>
<dbReference type="EMBL" id="LZYO01000043">
    <property type="protein sequence ID" value="ODH40221.1"/>
    <property type="molecule type" value="Genomic_DNA"/>
</dbReference>
<accession>A0A1D2JKX3</accession>
<feature type="compositionally biased region" description="Polar residues" evidence="1">
    <location>
        <begin position="1"/>
        <end position="12"/>
    </location>
</feature>
<dbReference type="VEuPathDB" id="FungiDB:PABG_04645"/>